<keyword evidence="2" id="KW-1185">Reference proteome</keyword>
<evidence type="ECO:0000313" key="2">
    <source>
        <dbReference type="Proteomes" id="UP001652624"/>
    </source>
</evidence>
<dbReference type="AlphaFoldDB" id="A0A1S2ZBL3"/>
<dbReference type="GO" id="GO:0005739">
    <property type="term" value="C:mitochondrion"/>
    <property type="evidence" value="ECO:0007669"/>
    <property type="project" value="TreeGrafter"/>
</dbReference>
<gene>
    <name evidence="3" type="primary">DEPP1</name>
</gene>
<evidence type="ECO:0000256" key="1">
    <source>
        <dbReference type="SAM" id="MobiDB-lite"/>
    </source>
</evidence>
<dbReference type="Proteomes" id="UP001652624">
    <property type="component" value="Chromosome 1"/>
</dbReference>
<dbReference type="OrthoDB" id="8916819at2759"/>
<dbReference type="PANTHER" id="PTHR15426">
    <property type="entry name" value="PROTEIN DEPP1"/>
    <property type="match status" value="1"/>
</dbReference>
<dbReference type="GeneID" id="103107975"/>
<feature type="compositionally biased region" description="Polar residues" evidence="1">
    <location>
        <begin position="159"/>
        <end position="171"/>
    </location>
</feature>
<reference evidence="2" key="1">
    <citation type="submission" date="2025-05" db="UniProtKB">
        <authorList>
            <consortium name="RefSeq"/>
        </authorList>
    </citation>
    <scope>NUCLEOTIDE SEQUENCE [LARGE SCALE GENOMIC DNA]</scope>
</reference>
<organism evidence="2 3">
    <name type="scientific">Erinaceus europaeus</name>
    <name type="common">Western European hedgehog</name>
    <dbReference type="NCBI Taxonomy" id="9365"/>
    <lineage>
        <taxon>Eukaryota</taxon>
        <taxon>Metazoa</taxon>
        <taxon>Chordata</taxon>
        <taxon>Craniata</taxon>
        <taxon>Vertebrata</taxon>
        <taxon>Euteleostomi</taxon>
        <taxon>Mammalia</taxon>
        <taxon>Eutheria</taxon>
        <taxon>Laurasiatheria</taxon>
        <taxon>Eulipotyphla</taxon>
        <taxon>Erinaceidae</taxon>
        <taxon>Erinaceinae</taxon>
        <taxon>Erinaceus</taxon>
    </lineage>
</organism>
<reference evidence="3" key="2">
    <citation type="submission" date="2025-08" db="UniProtKB">
        <authorList>
            <consortium name="RefSeq"/>
        </authorList>
    </citation>
    <scope>IDENTIFICATION</scope>
</reference>
<dbReference type="FunCoup" id="A0A1S2ZBL3">
    <property type="interactions" value="5"/>
</dbReference>
<dbReference type="InParanoid" id="A0A1S2ZBL3"/>
<accession>A0A1S2ZBL3</accession>
<dbReference type="InterPro" id="IPR020133">
    <property type="entry name" value="DEPP"/>
</dbReference>
<protein>
    <submittedName>
        <fullName evidence="3">Protein DEPP1</fullName>
    </submittedName>
</protein>
<dbReference type="PANTHER" id="PTHR15426:SF6">
    <property type="entry name" value="PROTEIN DEPP1"/>
    <property type="match status" value="1"/>
</dbReference>
<name>A0A1S2ZBL3_ERIEU</name>
<feature type="region of interest" description="Disordered" evidence="1">
    <location>
        <begin position="112"/>
        <end position="190"/>
    </location>
</feature>
<proteinExistence type="predicted"/>
<dbReference type="Pfam" id="PF15343">
    <property type="entry name" value="DEPP"/>
    <property type="match status" value="1"/>
</dbReference>
<sequence length="207" mass="22770">MRSRLLLSVPHLPTIREASEEILPGSGQEPPASPSLDDYVKSICHLAQPTSILEEGATMTGSKRAQWPARSCEKSCPTASLRDISTCLNCQQRDLLGVSTGDPLDWLFGASQEKQTSQRDTLKTGPSAHPWGLFRKMDSRKVQGTPKGKLSDGRVPRNSLESPSRNWNQDSKAFKQPGRAAASHSSNSHPNSILRTLYLHLPVIYEL</sequence>
<evidence type="ECO:0000313" key="3">
    <source>
        <dbReference type="RefSeq" id="XP_007516877.2"/>
    </source>
</evidence>
<dbReference type="eggNOG" id="ENOG502T1TA">
    <property type="taxonomic scope" value="Eukaryota"/>
</dbReference>
<feature type="compositionally biased region" description="Low complexity" evidence="1">
    <location>
        <begin position="180"/>
        <end position="190"/>
    </location>
</feature>
<dbReference type="RefSeq" id="XP_007516877.2">
    <property type="nucleotide sequence ID" value="XM_007516815.3"/>
</dbReference>
<dbReference type="GO" id="GO:0010506">
    <property type="term" value="P:regulation of autophagy"/>
    <property type="evidence" value="ECO:0007669"/>
    <property type="project" value="TreeGrafter"/>
</dbReference>